<accession>A0A4V4HD18</accession>
<dbReference type="Proteomes" id="UP000297245">
    <property type="component" value="Unassembled WGS sequence"/>
</dbReference>
<dbReference type="OrthoDB" id="5552562at2759"/>
<feature type="compositionally biased region" description="Low complexity" evidence="1">
    <location>
        <begin position="1"/>
        <end position="13"/>
    </location>
</feature>
<feature type="compositionally biased region" description="Basic and acidic residues" evidence="1">
    <location>
        <begin position="583"/>
        <end position="613"/>
    </location>
</feature>
<feature type="compositionally biased region" description="Polar residues" evidence="1">
    <location>
        <begin position="202"/>
        <end position="212"/>
    </location>
</feature>
<dbReference type="EMBL" id="ML179541">
    <property type="protein sequence ID" value="THU85555.1"/>
    <property type="molecule type" value="Genomic_DNA"/>
</dbReference>
<feature type="compositionally biased region" description="Basic and acidic residues" evidence="1">
    <location>
        <begin position="472"/>
        <end position="487"/>
    </location>
</feature>
<feature type="compositionally biased region" description="Polar residues" evidence="1">
    <location>
        <begin position="14"/>
        <end position="37"/>
    </location>
</feature>
<evidence type="ECO:0000313" key="3">
    <source>
        <dbReference type="Proteomes" id="UP000297245"/>
    </source>
</evidence>
<feature type="compositionally biased region" description="Basic and acidic residues" evidence="1">
    <location>
        <begin position="666"/>
        <end position="687"/>
    </location>
</feature>
<feature type="region of interest" description="Disordered" evidence="1">
    <location>
        <begin position="533"/>
        <end position="687"/>
    </location>
</feature>
<evidence type="ECO:0000313" key="2">
    <source>
        <dbReference type="EMBL" id="THU85555.1"/>
    </source>
</evidence>
<feature type="region of interest" description="Disordered" evidence="1">
    <location>
        <begin position="1"/>
        <end position="134"/>
    </location>
</feature>
<feature type="compositionally biased region" description="Pro residues" evidence="1">
    <location>
        <begin position="628"/>
        <end position="651"/>
    </location>
</feature>
<dbReference type="AlphaFoldDB" id="A0A4V4HD18"/>
<organism evidence="2 3">
    <name type="scientific">Dendrothele bispora (strain CBS 962.96)</name>
    <dbReference type="NCBI Taxonomy" id="1314807"/>
    <lineage>
        <taxon>Eukaryota</taxon>
        <taxon>Fungi</taxon>
        <taxon>Dikarya</taxon>
        <taxon>Basidiomycota</taxon>
        <taxon>Agaricomycotina</taxon>
        <taxon>Agaricomycetes</taxon>
        <taxon>Agaricomycetidae</taxon>
        <taxon>Agaricales</taxon>
        <taxon>Agaricales incertae sedis</taxon>
        <taxon>Dendrothele</taxon>
    </lineage>
</organism>
<feature type="compositionally biased region" description="Polar residues" evidence="1">
    <location>
        <begin position="614"/>
        <end position="627"/>
    </location>
</feature>
<feature type="compositionally biased region" description="Polar residues" evidence="1">
    <location>
        <begin position="45"/>
        <end position="56"/>
    </location>
</feature>
<feature type="compositionally biased region" description="Basic and acidic residues" evidence="1">
    <location>
        <begin position="533"/>
        <end position="542"/>
    </location>
</feature>
<gene>
    <name evidence="2" type="ORF">K435DRAFT_805815</name>
</gene>
<feature type="compositionally biased region" description="Pro residues" evidence="1">
    <location>
        <begin position="432"/>
        <end position="442"/>
    </location>
</feature>
<feature type="compositionally biased region" description="Polar residues" evidence="1">
    <location>
        <begin position="547"/>
        <end position="567"/>
    </location>
</feature>
<sequence>MATRTEVTTETSTQDPNSSHRSQEPHNSGFSTYTPEGNWQRGPHNRQNSESPSRNPFQGEGRVLRPSSAPPNPQDQKERSGTPGAPRIPITQLPTPYPTGPRRRQTNPRPESNELRNEETLDTEFQSIHPGYEPAAYSYVPESVMEEARVHEMLTETTPDPRSPQSQRTPIPSVPPERQSIYVEPARQSTAEYEMRVPRNSPRGSPHSSNGSIRILQPLEPRDQVRIPTYPGGSGPLPPIETRTYQSQYESAMGSALDRDRPATNSSQPKRYPTPHDALEDVGEQCRRMGETLGIRGLNQMQLEDHIQAVRALAEAREIDLPIWIASQTREPDINRELNRLYAIVWQPDVSLIVPEDASLPDPWGLTRKQPSPENVSPSWSWQQLEQQRAFEHERERWRENMAREVRRRASIVVNEREGGSNNQGWERNNSPPEPIPRPLNPAVPSTTIYPPSSNTSERMGPRIRIIEPSLEEQRESENTYQHRDVPSHQVPMPNLLKPGNVRPEGYKYTPYHRTSNTEPALRQSRRRLREILEDVEGERNGDNVGTRASKSTFENRPLDNDSSQHIPISHAPPNCTSIQSEKTTRSGNEHEMTDDERRIQNWEQRGNKRENVKQGNLPGSSEESQTPPNPPPPPSSPPPPPPPPPSPPPNGENHEDSYNSSLEITKTDDSVKVKSKTQGDDKATRDAITRESKLEIRKPTAFDGSNRELWRPFLSDCYRMFVAKPTIYSTEQARVTYTSSWFTGAAARYYQNQVEQEMENGLWIPSLHEWSIFVREFGRLFGLHDEMLHAQASLDRVIQRFGESFADFLVRFEDAALKTQYNDPARRWRLLLQIRKDLRDRLTLVGRIPSTFDEVVK</sequence>
<evidence type="ECO:0000256" key="1">
    <source>
        <dbReference type="SAM" id="MobiDB-lite"/>
    </source>
</evidence>
<reference evidence="2 3" key="1">
    <citation type="journal article" date="2019" name="Nat. Ecol. Evol.">
        <title>Megaphylogeny resolves global patterns of mushroom evolution.</title>
        <authorList>
            <person name="Varga T."/>
            <person name="Krizsan K."/>
            <person name="Foldi C."/>
            <person name="Dima B."/>
            <person name="Sanchez-Garcia M."/>
            <person name="Sanchez-Ramirez S."/>
            <person name="Szollosi G.J."/>
            <person name="Szarkandi J.G."/>
            <person name="Papp V."/>
            <person name="Albert L."/>
            <person name="Andreopoulos W."/>
            <person name="Angelini C."/>
            <person name="Antonin V."/>
            <person name="Barry K.W."/>
            <person name="Bougher N.L."/>
            <person name="Buchanan P."/>
            <person name="Buyck B."/>
            <person name="Bense V."/>
            <person name="Catcheside P."/>
            <person name="Chovatia M."/>
            <person name="Cooper J."/>
            <person name="Damon W."/>
            <person name="Desjardin D."/>
            <person name="Finy P."/>
            <person name="Geml J."/>
            <person name="Haridas S."/>
            <person name="Hughes K."/>
            <person name="Justo A."/>
            <person name="Karasinski D."/>
            <person name="Kautmanova I."/>
            <person name="Kiss B."/>
            <person name="Kocsube S."/>
            <person name="Kotiranta H."/>
            <person name="LaButti K.M."/>
            <person name="Lechner B.E."/>
            <person name="Liimatainen K."/>
            <person name="Lipzen A."/>
            <person name="Lukacs Z."/>
            <person name="Mihaltcheva S."/>
            <person name="Morgado L.N."/>
            <person name="Niskanen T."/>
            <person name="Noordeloos M.E."/>
            <person name="Ohm R.A."/>
            <person name="Ortiz-Santana B."/>
            <person name="Ovrebo C."/>
            <person name="Racz N."/>
            <person name="Riley R."/>
            <person name="Savchenko A."/>
            <person name="Shiryaev A."/>
            <person name="Soop K."/>
            <person name="Spirin V."/>
            <person name="Szebenyi C."/>
            <person name="Tomsovsky M."/>
            <person name="Tulloss R.E."/>
            <person name="Uehling J."/>
            <person name="Grigoriev I.V."/>
            <person name="Vagvolgyi C."/>
            <person name="Papp T."/>
            <person name="Martin F.M."/>
            <person name="Miettinen O."/>
            <person name="Hibbett D.S."/>
            <person name="Nagy L.G."/>
        </authorList>
    </citation>
    <scope>NUCLEOTIDE SEQUENCE [LARGE SCALE GENOMIC DNA]</scope>
    <source>
        <strain evidence="2 3">CBS 962.96</strain>
    </source>
</reference>
<feature type="compositionally biased region" description="Polar residues" evidence="1">
    <location>
        <begin position="155"/>
        <end position="170"/>
    </location>
</feature>
<feature type="compositionally biased region" description="Polar residues" evidence="1">
    <location>
        <begin position="444"/>
        <end position="458"/>
    </location>
</feature>
<feature type="compositionally biased region" description="Polar residues" evidence="1">
    <location>
        <begin position="420"/>
        <end position="431"/>
    </location>
</feature>
<feature type="region of interest" description="Disordered" evidence="1">
    <location>
        <begin position="148"/>
        <end position="278"/>
    </location>
</feature>
<proteinExistence type="predicted"/>
<feature type="region of interest" description="Disordered" evidence="1">
    <location>
        <begin position="415"/>
        <end position="501"/>
    </location>
</feature>
<protein>
    <recommendedName>
        <fullName evidence="4">Retrotransposon gag domain-containing protein</fullName>
    </recommendedName>
</protein>
<keyword evidence="3" id="KW-1185">Reference proteome</keyword>
<name>A0A4V4HD18_DENBC</name>
<evidence type="ECO:0008006" key="4">
    <source>
        <dbReference type="Google" id="ProtNLM"/>
    </source>
</evidence>